<organism evidence="2 3">
    <name type="scientific">Oikopleura dioica</name>
    <name type="common">Tunicate</name>
    <dbReference type="NCBI Taxonomy" id="34765"/>
    <lineage>
        <taxon>Eukaryota</taxon>
        <taxon>Metazoa</taxon>
        <taxon>Chordata</taxon>
        <taxon>Tunicata</taxon>
        <taxon>Appendicularia</taxon>
        <taxon>Copelata</taxon>
        <taxon>Oikopleuridae</taxon>
        <taxon>Oikopleura</taxon>
    </lineage>
</organism>
<accession>A0ABN7S262</accession>
<proteinExistence type="predicted"/>
<evidence type="ECO:0000256" key="1">
    <source>
        <dbReference type="SAM" id="MobiDB-lite"/>
    </source>
</evidence>
<sequence length="288" mass="32167">MYRNGIGFGDNDAGVVAKIENNGQQSSYVEDPAVDTKGPQNFFITDAQGNVKQVFLDNTGPATTAPRVPILPDALLPIKAIPPTLQGRRKYKKANKTKAKKVSPRTKISLEKKVEITLYREANPQCKNKEIGRRFGITGSRVESIMRSVRFGKARVTLPEKLEIIQFWEKLTATNQNISRAKVSDAIGVSNAALDTIISQADVIKRVFDSTSKSRAWKSDRFGADHCAFDASEQLRFVTSFRELVETTKALPQFITASFLQDSDSQQKEKTEEEDNIDITRDPTWVPK</sequence>
<name>A0ABN7S262_OIKDI</name>
<dbReference type="Gene3D" id="1.10.10.60">
    <property type="entry name" value="Homeodomain-like"/>
    <property type="match status" value="1"/>
</dbReference>
<feature type="region of interest" description="Disordered" evidence="1">
    <location>
        <begin position="262"/>
        <end position="288"/>
    </location>
</feature>
<dbReference type="EMBL" id="OU015568">
    <property type="protein sequence ID" value="CAG5086535.1"/>
    <property type="molecule type" value="Genomic_DNA"/>
</dbReference>
<evidence type="ECO:0000313" key="3">
    <source>
        <dbReference type="Proteomes" id="UP001158576"/>
    </source>
</evidence>
<evidence type="ECO:0000313" key="2">
    <source>
        <dbReference type="EMBL" id="CAG5086535.1"/>
    </source>
</evidence>
<keyword evidence="3" id="KW-1185">Reference proteome</keyword>
<gene>
    <name evidence="2" type="ORF">OKIOD_LOCUS2807</name>
</gene>
<reference evidence="2 3" key="1">
    <citation type="submission" date="2021-04" db="EMBL/GenBank/DDBJ databases">
        <authorList>
            <person name="Bliznina A."/>
        </authorList>
    </citation>
    <scope>NUCLEOTIDE SEQUENCE [LARGE SCALE GENOMIC DNA]</scope>
</reference>
<dbReference type="Proteomes" id="UP001158576">
    <property type="component" value="Chromosome PAR"/>
</dbReference>
<protein>
    <submittedName>
        <fullName evidence="2">Oidioi.mRNA.OKI2018_I69.PAR.g11249.t1.cds</fullName>
    </submittedName>
</protein>